<feature type="transmembrane region" description="Helical" evidence="5">
    <location>
        <begin position="289"/>
        <end position="309"/>
    </location>
</feature>
<dbReference type="InterPro" id="IPR017900">
    <property type="entry name" value="4Fe4S_Fe_S_CS"/>
</dbReference>
<keyword evidence="5" id="KW-1133">Transmembrane helix</keyword>
<dbReference type="PROSITE" id="PS50850">
    <property type="entry name" value="MFS"/>
    <property type="match status" value="1"/>
</dbReference>
<dbReference type="PRINTS" id="PR00352">
    <property type="entry name" value="3FE4SFRDOXIN"/>
</dbReference>
<dbReference type="GO" id="GO:0005506">
    <property type="term" value="F:iron ion binding"/>
    <property type="evidence" value="ECO:0007669"/>
    <property type="project" value="InterPro"/>
</dbReference>
<evidence type="ECO:0008006" key="11">
    <source>
        <dbReference type="Google" id="ProtNLM"/>
    </source>
</evidence>
<dbReference type="PANTHER" id="PTHR44579:SF2">
    <property type="entry name" value="OS01G0730500 PROTEIN"/>
    <property type="match status" value="1"/>
</dbReference>
<dbReference type="SUPFAM" id="SSF103473">
    <property type="entry name" value="MFS general substrate transporter"/>
    <property type="match status" value="1"/>
</dbReference>
<dbReference type="CDD" id="cd06257">
    <property type="entry name" value="DnaJ"/>
    <property type="match status" value="1"/>
</dbReference>
<organism evidence="9 10">
    <name type="scientific">Auxenochlorella protothecoides</name>
    <name type="common">Green microalga</name>
    <name type="synonym">Chlorella protothecoides</name>
    <dbReference type="NCBI Taxonomy" id="3075"/>
    <lineage>
        <taxon>Eukaryota</taxon>
        <taxon>Viridiplantae</taxon>
        <taxon>Chlorophyta</taxon>
        <taxon>core chlorophytes</taxon>
        <taxon>Trebouxiophyceae</taxon>
        <taxon>Chlorellales</taxon>
        <taxon>Chlorellaceae</taxon>
        <taxon>Auxenochlorella</taxon>
    </lineage>
</organism>
<dbReference type="InterPro" id="IPR001080">
    <property type="entry name" value="3Fe4S_ferredoxin"/>
</dbReference>
<accession>A0A3M7KU36</accession>
<dbReference type="Gene3D" id="1.20.1250.20">
    <property type="entry name" value="MFS general substrate transporter like domains"/>
    <property type="match status" value="2"/>
</dbReference>
<dbReference type="PRINTS" id="PR00625">
    <property type="entry name" value="JDOMAIN"/>
</dbReference>
<dbReference type="PROSITE" id="PS50076">
    <property type="entry name" value="DNAJ_2"/>
    <property type="match status" value="1"/>
</dbReference>
<dbReference type="GO" id="GO:0022857">
    <property type="term" value="F:transmembrane transporter activity"/>
    <property type="evidence" value="ECO:0007669"/>
    <property type="project" value="InterPro"/>
</dbReference>
<dbReference type="Pfam" id="PF00226">
    <property type="entry name" value="DnaJ"/>
    <property type="match status" value="1"/>
</dbReference>
<feature type="transmembrane region" description="Helical" evidence="5">
    <location>
        <begin position="316"/>
        <end position="337"/>
    </location>
</feature>
<name>A0A3M7KU36_AUXPR</name>
<dbReference type="GO" id="GO:0009055">
    <property type="term" value="F:electron transfer activity"/>
    <property type="evidence" value="ECO:0007669"/>
    <property type="project" value="InterPro"/>
</dbReference>
<feature type="transmembrane region" description="Helical" evidence="5">
    <location>
        <begin position="383"/>
        <end position="406"/>
    </location>
</feature>
<comment type="subcellular location">
    <subcellularLocation>
        <location evidence="1">Membrane</location>
        <topology evidence="1">Multi-pass membrane protein</topology>
    </subcellularLocation>
</comment>
<dbReference type="Proteomes" id="UP000279271">
    <property type="component" value="Unassembled WGS sequence"/>
</dbReference>
<evidence type="ECO:0000256" key="2">
    <source>
        <dbReference type="ARBA" id="ARBA00022723"/>
    </source>
</evidence>
<keyword evidence="4" id="KW-0411">Iron-sulfur</keyword>
<dbReference type="SUPFAM" id="SSF54862">
    <property type="entry name" value="4Fe-4S ferredoxins"/>
    <property type="match status" value="1"/>
</dbReference>
<dbReference type="GO" id="GO:0016020">
    <property type="term" value="C:membrane"/>
    <property type="evidence" value="ECO:0007669"/>
    <property type="project" value="UniProtKB-SubCell"/>
</dbReference>
<feature type="domain" description="J" evidence="6">
    <location>
        <begin position="11"/>
        <end position="75"/>
    </location>
</feature>
<protein>
    <recommendedName>
        <fullName evidence="11">Major facilitator superfamily (MFS) profile domain-containing protein</fullName>
    </recommendedName>
</protein>
<dbReference type="PANTHER" id="PTHR44579">
    <property type="entry name" value="OS01G0730500 PROTEIN"/>
    <property type="match status" value="1"/>
</dbReference>
<feature type="transmembrane region" description="Helical" evidence="5">
    <location>
        <begin position="566"/>
        <end position="588"/>
    </location>
</feature>
<dbReference type="CDD" id="cd17319">
    <property type="entry name" value="MFS_ExuT_GudP_like"/>
    <property type="match status" value="1"/>
</dbReference>
<proteinExistence type="predicted"/>
<feature type="transmembrane region" description="Helical" evidence="5">
    <location>
        <begin position="600"/>
        <end position="621"/>
    </location>
</feature>
<dbReference type="InterPro" id="IPR036869">
    <property type="entry name" value="J_dom_sf"/>
</dbReference>
<reference evidence="10" key="1">
    <citation type="journal article" date="2018" name="Algal Res.">
        <title>Characterization of plant carbon substrate utilization by Auxenochlorella protothecoides.</title>
        <authorList>
            <person name="Vogler B.W."/>
            <person name="Starkenburg S.R."/>
            <person name="Sudasinghe N."/>
            <person name="Schambach J.Y."/>
            <person name="Rollin J.A."/>
            <person name="Pattathil S."/>
            <person name="Barry A.N."/>
        </authorList>
    </citation>
    <scope>NUCLEOTIDE SEQUENCE [LARGE SCALE GENOMIC DNA]</scope>
    <source>
        <strain evidence="10">UTEX 25</strain>
    </source>
</reference>
<dbReference type="InterPro" id="IPR020846">
    <property type="entry name" value="MFS_dom"/>
</dbReference>
<evidence type="ECO:0000313" key="10">
    <source>
        <dbReference type="Proteomes" id="UP000279271"/>
    </source>
</evidence>
<evidence type="ECO:0000313" key="9">
    <source>
        <dbReference type="EMBL" id="RMZ53215.1"/>
    </source>
</evidence>
<dbReference type="InterPro" id="IPR017896">
    <property type="entry name" value="4Fe4S_Fe-S-bd"/>
</dbReference>
<dbReference type="PROSITE" id="PS51379">
    <property type="entry name" value="4FE4S_FER_2"/>
    <property type="match status" value="1"/>
</dbReference>
<keyword evidence="2" id="KW-0479">Metal-binding</keyword>
<dbReference type="Gene3D" id="1.10.287.110">
    <property type="entry name" value="DnaJ domain"/>
    <property type="match status" value="1"/>
</dbReference>
<feature type="transmembrane region" description="Helical" evidence="5">
    <location>
        <begin position="633"/>
        <end position="652"/>
    </location>
</feature>
<dbReference type="InterPro" id="IPR036259">
    <property type="entry name" value="MFS_trans_sf"/>
</dbReference>
<evidence type="ECO:0000256" key="1">
    <source>
        <dbReference type="ARBA" id="ARBA00004141"/>
    </source>
</evidence>
<dbReference type="EMBL" id="QOKY01000199">
    <property type="protein sequence ID" value="RMZ53215.1"/>
    <property type="molecule type" value="Genomic_DNA"/>
</dbReference>
<dbReference type="Pfam" id="PF07690">
    <property type="entry name" value="MFS_1"/>
    <property type="match status" value="1"/>
</dbReference>
<dbReference type="InterPro" id="IPR011701">
    <property type="entry name" value="MFS"/>
</dbReference>
<dbReference type="Pfam" id="PF13370">
    <property type="entry name" value="Fer4_13"/>
    <property type="match status" value="1"/>
</dbReference>
<dbReference type="InterPro" id="IPR001623">
    <property type="entry name" value="DnaJ_domain"/>
</dbReference>
<evidence type="ECO:0000256" key="4">
    <source>
        <dbReference type="ARBA" id="ARBA00023014"/>
    </source>
</evidence>
<dbReference type="GO" id="GO:0051536">
    <property type="term" value="F:iron-sulfur cluster binding"/>
    <property type="evidence" value="ECO:0007669"/>
    <property type="project" value="UniProtKB-KW"/>
</dbReference>
<feature type="domain" description="Major facilitator superfamily (MFS) profile" evidence="7">
    <location>
        <begin position="224"/>
        <end position="657"/>
    </location>
</feature>
<dbReference type="AlphaFoldDB" id="A0A3M7KU36"/>
<feature type="domain" description="4Fe-4S ferredoxin-type" evidence="8">
    <location>
        <begin position="93"/>
        <end position="121"/>
    </location>
</feature>
<keyword evidence="3" id="KW-0408">Iron</keyword>
<evidence type="ECO:0000256" key="3">
    <source>
        <dbReference type="ARBA" id="ARBA00023004"/>
    </source>
</evidence>
<dbReference type="SMART" id="SM00271">
    <property type="entry name" value="DnaJ"/>
    <property type="match status" value="1"/>
</dbReference>
<evidence type="ECO:0000256" key="5">
    <source>
        <dbReference type="SAM" id="Phobius"/>
    </source>
</evidence>
<feature type="transmembrane region" description="Helical" evidence="5">
    <location>
        <begin position="453"/>
        <end position="474"/>
    </location>
</feature>
<gene>
    <name evidence="9" type="ORF">APUTEX25_005204</name>
</gene>
<dbReference type="SUPFAM" id="SSF46565">
    <property type="entry name" value="Chaperone J-domain"/>
    <property type="match status" value="1"/>
</dbReference>
<comment type="caution">
    <text evidence="9">The sequence shown here is derived from an EMBL/GenBank/DDBJ whole genome shotgun (WGS) entry which is preliminary data.</text>
</comment>
<evidence type="ECO:0000259" key="6">
    <source>
        <dbReference type="PROSITE" id="PS50076"/>
    </source>
</evidence>
<sequence length="700" mass="74990">MADSDTETQDDYYSVLGISSAASVKDIKRAFRVIVKDHHPDISMDEEATDFQIFLNDVYETLMDPEKRAEYDAISGFQLGGTNPFRDVHAERDQVFVDEFSCIGCRNCNNVCPRTFEMEDEYGRARVVDQGLDTVPRVQEAIDTCPVSCIHWVSEGQLALLEVTMSRMERVAAWLILTGGGKGTNIDVFNEASGAWEKRQAELRGAAQRSVHGGRVLSKLNNHVIPWLFSLGLLCYLDRTTLSFGAIQLNHDLGFDCATYGFGAGIFFVGYALFQVPLTLGPQRFGSPVWLTGLCLLWGVVTAGSAFLIRGPLSFYLLRFTLGLAESSTFPTMWYHLSLFYSPAEMGGAYAKVSICTSIAQVLGAPLSAGILRMDGVLGVHGWQWLFFLGGGATFFFAIFLCMFLARDPRSASFLTPEEAGWLDARQAASAQASSSHPSKLRAMLDVARDWRVLYLAGVWLLTACAMFGIMFWAPLLISDMFNAGSAAAPKEEGASCGGGHHAVASTSTVALLTTMPYVAASLGSLANARHAEVRNERRLHAAVPLVAGGVLLAATLPVQRTLGPAAGFACLVMAAGTVWSFHGPFFTWPAVFLKGSTGAAAFALINSVGSMGGFAGPYLIGTLSQRLGGYGAPMALLGALLVISGIALLFYPVPGCTPGGPGLLGAAAGGPAAPTARGSFKIDRLKLLDDHFLCRVTPM</sequence>
<keyword evidence="5" id="KW-0812">Transmembrane</keyword>
<evidence type="ECO:0000259" key="8">
    <source>
        <dbReference type="PROSITE" id="PS51379"/>
    </source>
</evidence>
<keyword evidence="5" id="KW-0472">Membrane</keyword>
<feature type="transmembrane region" description="Helical" evidence="5">
    <location>
        <begin position="510"/>
        <end position="528"/>
    </location>
</feature>
<dbReference type="Gene3D" id="3.30.70.20">
    <property type="match status" value="1"/>
</dbReference>
<feature type="transmembrane region" description="Helical" evidence="5">
    <location>
        <begin position="253"/>
        <end position="274"/>
    </location>
</feature>
<evidence type="ECO:0000259" key="7">
    <source>
        <dbReference type="PROSITE" id="PS50850"/>
    </source>
</evidence>
<dbReference type="PROSITE" id="PS00198">
    <property type="entry name" value="4FE4S_FER_1"/>
    <property type="match status" value="1"/>
</dbReference>